<sequence>MSSFTRIRPYFRGLRYIYQSTTDYPKNCQLFNEAYSALASIGVQLPAFKELQDLSG</sequence>
<dbReference type="AlphaFoldDB" id="A0A6C0C0L8"/>
<organism evidence="1">
    <name type="scientific">viral metagenome</name>
    <dbReference type="NCBI Taxonomy" id="1070528"/>
    <lineage>
        <taxon>unclassified sequences</taxon>
        <taxon>metagenomes</taxon>
        <taxon>organismal metagenomes</taxon>
    </lineage>
</organism>
<evidence type="ECO:0000313" key="1">
    <source>
        <dbReference type="EMBL" id="QHS97920.1"/>
    </source>
</evidence>
<name>A0A6C0C0L8_9ZZZZ</name>
<dbReference type="EMBL" id="MN739308">
    <property type="protein sequence ID" value="QHS97920.1"/>
    <property type="molecule type" value="Genomic_DNA"/>
</dbReference>
<protein>
    <submittedName>
        <fullName evidence="1">Uncharacterized protein</fullName>
    </submittedName>
</protein>
<proteinExistence type="predicted"/>
<accession>A0A6C0C0L8</accession>
<reference evidence="1" key="1">
    <citation type="journal article" date="2020" name="Nature">
        <title>Giant virus diversity and host interactions through global metagenomics.</title>
        <authorList>
            <person name="Schulz F."/>
            <person name="Roux S."/>
            <person name="Paez-Espino D."/>
            <person name="Jungbluth S."/>
            <person name="Walsh D.A."/>
            <person name="Denef V.J."/>
            <person name="McMahon K.D."/>
            <person name="Konstantinidis K.T."/>
            <person name="Eloe-Fadrosh E.A."/>
            <person name="Kyrpides N.C."/>
            <person name="Woyke T."/>
        </authorList>
    </citation>
    <scope>NUCLEOTIDE SEQUENCE</scope>
    <source>
        <strain evidence="1">GVMAG-M-3300020182-33</strain>
    </source>
</reference>